<dbReference type="GO" id="GO:0015225">
    <property type="term" value="F:biotin transmembrane transporter activity"/>
    <property type="evidence" value="ECO:0007669"/>
    <property type="project" value="UniProtKB-UniRule"/>
</dbReference>
<feature type="transmembrane region" description="Helical" evidence="9">
    <location>
        <begin position="115"/>
        <end position="136"/>
    </location>
</feature>
<evidence type="ECO:0000256" key="7">
    <source>
        <dbReference type="ARBA" id="ARBA00023136"/>
    </source>
</evidence>
<dbReference type="PATRIC" id="fig|1423726.3.peg.510"/>
<keyword evidence="5 9" id="KW-0812">Transmembrane</keyword>
<keyword evidence="4 8" id="KW-1003">Cell membrane</keyword>
<dbReference type="Gene3D" id="1.10.1760.20">
    <property type="match status" value="1"/>
</dbReference>
<evidence type="ECO:0000313" key="10">
    <source>
        <dbReference type="EMBL" id="KRK40483.1"/>
    </source>
</evidence>
<evidence type="ECO:0000256" key="1">
    <source>
        <dbReference type="ARBA" id="ARBA00004651"/>
    </source>
</evidence>
<keyword evidence="11" id="KW-1185">Reference proteome</keyword>
<reference evidence="10 11" key="1">
    <citation type="journal article" date="2015" name="Genome Announc.">
        <title>Expanding the biotechnology potential of lactobacilli through comparative genomics of 213 strains and associated genera.</title>
        <authorList>
            <person name="Sun Z."/>
            <person name="Harris H.M."/>
            <person name="McCann A."/>
            <person name="Guo C."/>
            <person name="Argimon S."/>
            <person name="Zhang W."/>
            <person name="Yang X."/>
            <person name="Jeffery I.B."/>
            <person name="Cooney J.C."/>
            <person name="Kagawa T.F."/>
            <person name="Liu W."/>
            <person name="Song Y."/>
            <person name="Salvetti E."/>
            <person name="Wrobel A."/>
            <person name="Rasinkangas P."/>
            <person name="Parkhill J."/>
            <person name="Rea M.C."/>
            <person name="O'Sullivan O."/>
            <person name="Ritari J."/>
            <person name="Douillard F.P."/>
            <person name="Paul Ross R."/>
            <person name="Yang R."/>
            <person name="Briner A.E."/>
            <person name="Felis G.E."/>
            <person name="de Vos W.M."/>
            <person name="Barrangou R."/>
            <person name="Klaenhammer T.R."/>
            <person name="Caufield P.W."/>
            <person name="Cui Y."/>
            <person name="Zhang H."/>
            <person name="O'Toole P.W."/>
        </authorList>
    </citation>
    <scope>NUCLEOTIDE SEQUENCE [LARGE SCALE GENOMIC DNA]</scope>
    <source>
        <strain evidence="10 11">DSM 20003</strain>
    </source>
</reference>
<organism evidence="10 11">
    <name type="scientific">Loigolactobacillus bifermentans DSM 20003</name>
    <dbReference type="NCBI Taxonomy" id="1423726"/>
    <lineage>
        <taxon>Bacteria</taxon>
        <taxon>Bacillati</taxon>
        <taxon>Bacillota</taxon>
        <taxon>Bacilli</taxon>
        <taxon>Lactobacillales</taxon>
        <taxon>Lactobacillaceae</taxon>
        <taxon>Loigolactobacillus</taxon>
    </lineage>
</organism>
<evidence type="ECO:0000256" key="3">
    <source>
        <dbReference type="ARBA" id="ARBA00022448"/>
    </source>
</evidence>
<dbReference type="PIRSF" id="PIRSF016661">
    <property type="entry name" value="BioY"/>
    <property type="match status" value="1"/>
</dbReference>
<keyword evidence="6 9" id="KW-1133">Transmembrane helix</keyword>
<evidence type="ECO:0000256" key="2">
    <source>
        <dbReference type="ARBA" id="ARBA00010692"/>
    </source>
</evidence>
<dbReference type="AlphaFoldDB" id="A0A0R1H789"/>
<dbReference type="RefSeq" id="WP_057903569.1">
    <property type="nucleotide sequence ID" value="NZ_AZDA01000013.1"/>
</dbReference>
<dbReference type="PANTHER" id="PTHR34295">
    <property type="entry name" value="BIOTIN TRANSPORTER BIOY"/>
    <property type="match status" value="1"/>
</dbReference>
<comment type="similarity">
    <text evidence="2 8">Belongs to the BioY family.</text>
</comment>
<evidence type="ECO:0000256" key="9">
    <source>
        <dbReference type="SAM" id="Phobius"/>
    </source>
</evidence>
<feature type="transmembrane region" description="Helical" evidence="9">
    <location>
        <begin position="148"/>
        <end position="170"/>
    </location>
</feature>
<name>A0A0R1H789_9LACO</name>
<keyword evidence="7 8" id="KW-0472">Membrane</keyword>
<accession>A0A0R1H789</accession>
<evidence type="ECO:0000256" key="6">
    <source>
        <dbReference type="ARBA" id="ARBA00022989"/>
    </source>
</evidence>
<sequence length="182" mass="19176">MTHTRLKNSILTAEFAVILAIFSQLTLPLGLIPLTGQTFAVGLIATILGPRYGSYTIGLYILLGLLGLPVFAGMAAGLGTLFGPTGGYIWGFFATTLITGTWVQRRGFHHWQAVCANLCGALGTLIVGSLWLVITGQLSLTAAFTSGLVPFLLPALIKGVAAAYCGGLLYQRLPQLRPQKAA</sequence>
<evidence type="ECO:0000256" key="8">
    <source>
        <dbReference type="PIRNR" id="PIRNR016661"/>
    </source>
</evidence>
<dbReference type="PANTHER" id="PTHR34295:SF4">
    <property type="entry name" value="BIOTIN TRANSPORTER BIOY-RELATED"/>
    <property type="match status" value="1"/>
</dbReference>
<evidence type="ECO:0000256" key="4">
    <source>
        <dbReference type="ARBA" id="ARBA00022475"/>
    </source>
</evidence>
<evidence type="ECO:0000313" key="11">
    <source>
        <dbReference type="Proteomes" id="UP000051461"/>
    </source>
</evidence>
<feature type="transmembrane region" description="Helical" evidence="9">
    <location>
        <begin position="15"/>
        <end position="45"/>
    </location>
</feature>
<dbReference type="STRING" id="1423726.FC07_GL000494"/>
<evidence type="ECO:0000256" key="5">
    <source>
        <dbReference type="ARBA" id="ARBA00022692"/>
    </source>
</evidence>
<dbReference type="EMBL" id="AZDA01000013">
    <property type="protein sequence ID" value="KRK40483.1"/>
    <property type="molecule type" value="Genomic_DNA"/>
</dbReference>
<protein>
    <recommendedName>
        <fullName evidence="8">Biotin transporter</fullName>
    </recommendedName>
</protein>
<gene>
    <name evidence="10" type="ORF">FC07_GL000494</name>
</gene>
<dbReference type="Proteomes" id="UP000051461">
    <property type="component" value="Unassembled WGS sequence"/>
</dbReference>
<dbReference type="OrthoDB" id="9803495at2"/>
<comment type="subcellular location">
    <subcellularLocation>
        <location evidence="1 8">Cell membrane</location>
        <topology evidence="1 8">Multi-pass membrane protein</topology>
    </subcellularLocation>
</comment>
<dbReference type="Pfam" id="PF02632">
    <property type="entry name" value="BioY"/>
    <property type="match status" value="1"/>
</dbReference>
<keyword evidence="3 8" id="KW-0813">Transport</keyword>
<dbReference type="InterPro" id="IPR003784">
    <property type="entry name" value="BioY"/>
</dbReference>
<dbReference type="GO" id="GO:0005886">
    <property type="term" value="C:plasma membrane"/>
    <property type="evidence" value="ECO:0007669"/>
    <property type="project" value="UniProtKB-SubCell"/>
</dbReference>
<comment type="caution">
    <text evidence="10">The sequence shown here is derived from an EMBL/GenBank/DDBJ whole genome shotgun (WGS) entry which is preliminary data.</text>
</comment>
<proteinExistence type="inferred from homology"/>